<gene>
    <name evidence="3" type="ORF">DNHGIG_09120</name>
</gene>
<feature type="chain" id="PRO_5043820019" description="Peptidase C39-like domain-containing protein" evidence="1">
    <location>
        <begin position="29"/>
        <end position="363"/>
    </location>
</feature>
<reference evidence="3" key="1">
    <citation type="journal article" date="2023" name="Int. J. Syst. Evol. Microbiol.">
        <title>Collibacillus ludicampi gen. nov., sp. nov., a new soil bacterium of the family Alicyclobacillaceae.</title>
        <authorList>
            <person name="Jojima T."/>
            <person name="Ioku Y."/>
            <person name="Fukuta Y."/>
            <person name="Shirasaka N."/>
            <person name="Matsumura Y."/>
            <person name="Mori M."/>
        </authorList>
    </citation>
    <scope>NUCLEOTIDE SEQUENCE</scope>
    <source>
        <strain evidence="3">TP075</strain>
    </source>
</reference>
<evidence type="ECO:0000313" key="3">
    <source>
        <dbReference type="EMBL" id="GIM45363.1"/>
    </source>
</evidence>
<dbReference type="PANTHER" id="PTHR37806">
    <property type="entry name" value="LMO0724 PROTEIN"/>
    <property type="match status" value="1"/>
</dbReference>
<organism evidence="3 4">
    <name type="scientific">Collibacillus ludicampi</name>
    <dbReference type="NCBI Taxonomy" id="2771369"/>
    <lineage>
        <taxon>Bacteria</taxon>
        <taxon>Bacillati</taxon>
        <taxon>Bacillota</taxon>
        <taxon>Bacilli</taxon>
        <taxon>Bacillales</taxon>
        <taxon>Alicyclobacillaceae</taxon>
        <taxon>Collibacillus</taxon>
    </lineage>
</organism>
<sequence length="363" mass="39762">MFRTNKKFVASLLISSLISTQLPLTSMAAADINMSQKSIYLNGKKISNPYGFAYDGTTYMPIWYVMKALENLGITSDWDGHRWNLTTPSTYSVDLSNIQPGQAPIRIYLNGTLIQNSPGIVKNDPYSGAPTTFVPIWYIMKILNRMNVESDWDGTNWNITQNVSAKSAFINVPAASQDPELYNGCEVTSLSMLLSAAGHPVDKMTLANEIPKDPTPIGYDSNGNIVSWGDPNVGFVGDITGKNPGYGVYHGPVYRLLNTILPGQAVDLTGSSFDNILRYIASGKPVVAWTTVTFSPTSSWVTWQGPNGPVRATFNEHAVLIVGFNDKQIFINNPLDGTAGEAVDRNQFMASWIQLGQQAVSFR</sequence>
<evidence type="ECO:0000256" key="1">
    <source>
        <dbReference type="SAM" id="SignalP"/>
    </source>
</evidence>
<protein>
    <recommendedName>
        <fullName evidence="2">Peptidase C39-like domain-containing protein</fullName>
    </recommendedName>
</protein>
<dbReference type="RefSeq" id="WP_282198570.1">
    <property type="nucleotide sequence ID" value="NZ_BOQE01000001.1"/>
</dbReference>
<dbReference type="Pfam" id="PF13529">
    <property type="entry name" value="Peptidase_C39_2"/>
    <property type="match status" value="1"/>
</dbReference>
<feature type="domain" description="Peptidase C39-like" evidence="2">
    <location>
        <begin position="170"/>
        <end position="334"/>
    </location>
</feature>
<dbReference type="Gene3D" id="3.90.70.10">
    <property type="entry name" value="Cysteine proteinases"/>
    <property type="match status" value="1"/>
</dbReference>
<name>A0AAV4LCI0_9BACL</name>
<evidence type="ECO:0000259" key="2">
    <source>
        <dbReference type="Pfam" id="PF13529"/>
    </source>
</evidence>
<dbReference type="EMBL" id="BOQE01000001">
    <property type="protein sequence ID" value="GIM45363.1"/>
    <property type="molecule type" value="Genomic_DNA"/>
</dbReference>
<dbReference type="AlphaFoldDB" id="A0AAV4LCI0"/>
<dbReference type="PANTHER" id="PTHR37806:SF1">
    <property type="entry name" value="PEPTIDASE C39-LIKE DOMAIN-CONTAINING PROTEIN"/>
    <property type="match status" value="1"/>
</dbReference>
<keyword evidence="4" id="KW-1185">Reference proteome</keyword>
<dbReference type="InterPro" id="IPR039564">
    <property type="entry name" value="Peptidase_C39-like"/>
</dbReference>
<proteinExistence type="predicted"/>
<accession>A0AAV4LCI0</accession>
<evidence type="ECO:0000313" key="4">
    <source>
        <dbReference type="Proteomes" id="UP001057291"/>
    </source>
</evidence>
<keyword evidence="1" id="KW-0732">Signal</keyword>
<feature type="signal peptide" evidence="1">
    <location>
        <begin position="1"/>
        <end position="28"/>
    </location>
</feature>
<comment type="caution">
    <text evidence="3">The sequence shown here is derived from an EMBL/GenBank/DDBJ whole genome shotgun (WGS) entry which is preliminary data.</text>
</comment>
<dbReference type="Proteomes" id="UP001057291">
    <property type="component" value="Unassembled WGS sequence"/>
</dbReference>